<dbReference type="EMBL" id="KY287995">
    <property type="protein sequence ID" value="AQS80526.1"/>
    <property type="molecule type" value="mRNA"/>
</dbReference>
<sequence>MKTSAILCYTVVLVCVLSGPVVALYSGIDCLSDCLQYGASLFCYCSDLDLQDLSSADSVKRGGAFPFRYGKRDLGKRQIPFRYGKRSVLNVKRPKIPFRYGKRSVSNSAAAPLAYNPQRASAYNHMSSMMAEEK</sequence>
<organism evidence="2">
    <name type="scientific">Charonia tritonis</name>
    <name type="common">giant triton snail</name>
    <dbReference type="NCBI Taxonomy" id="1960912"/>
    <lineage>
        <taxon>Eukaryota</taxon>
        <taxon>Metazoa</taxon>
        <taxon>Spiralia</taxon>
        <taxon>Lophotrochozoa</taxon>
        <taxon>Mollusca</taxon>
        <taxon>Gastropoda</taxon>
        <taxon>Caenogastropoda</taxon>
        <taxon>Littorinimorpha</taxon>
        <taxon>Tonnoidea</taxon>
        <taxon>Ranellidae</taxon>
        <taxon>Charonia</taxon>
    </lineage>
</organism>
<name>A0A1S6JQ48_9CAEN</name>
<dbReference type="AlphaFoldDB" id="A0A1S6JQ48"/>
<feature type="chain" id="PRO_5012910243" evidence="1">
    <location>
        <begin position="24"/>
        <end position="134"/>
    </location>
</feature>
<proteinExistence type="evidence at transcript level"/>
<accession>A0A1S6JQ48</accession>
<keyword evidence="1" id="KW-0732">Signal</keyword>
<reference evidence="2" key="1">
    <citation type="journal article" date="2017" name="Peptides">
        <title>Neuropeptides encoded within a neural transcriptome of the giant triton snail Charonia tritonis, a Crown-of-Thorns Starfish predator.</title>
        <authorList>
            <person name="Bose U."/>
            <person name="Suwansa-Ard S."/>
            <person name="Maikaeo L."/>
            <person name="Motti C.A."/>
            <person name="Hall M.R."/>
            <person name="Cummins S.F."/>
        </authorList>
    </citation>
    <scope>NUCLEOTIDE SEQUENCE</scope>
    <source>
        <tissue evidence="2">Nervous tissue</tissue>
    </source>
</reference>
<evidence type="ECO:0000256" key="1">
    <source>
        <dbReference type="SAM" id="SignalP"/>
    </source>
</evidence>
<feature type="signal peptide" evidence="1">
    <location>
        <begin position="1"/>
        <end position="23"/>
    </location>
</feature>
<evidence type="ECO:0000313" key="2">
    <source>
        <dbReference type="EMBL" id="AQS80526.1"/>
    </source>
</evidence>
<protein>
    <submittedName>
        <fullName evidence="2">LFRYamide</fullName>
    </submittedName>
</protein>